<dbReference type="InterPro" id="IPR014001">
    <property type="entry name" value="Helicase_ATP-bd"/>
</dbReference>
<sequence length="1470" mass="163407">MRRRNSEHTLQQRATKGSLAQCQTDQVSVDQVPCQTRKSSARIKSRTVSSGSDSGHEWTTNNSAECQPGKASRRNSKPKPDEPMRRTIKIHDKDEKLGNKNPLQRSPRDSSGRQSRSKASPPSGRIKSRPLSSDSESNSDPLHAFRSHATMANQPLRDSASKKSLPSDLPAGQSKSKRDVSNGSMRPSAVGADSDVGSNGVDSDGANHTLLSSGAIKSRTVDNKSDSSNDVDFTCYMARDINKEHQFRVANKGKTRPRAFVPTLRGMEDEDDDEKIDQEAVKAMKWRPKKGKPPEHMTASVAAQQKKYNPLIKLLGIQIKIIRSDGEEDAGIMDPDCIPPHLASSDSESSFGSESDSHGIKKQKQTSSSPQESDEDHELPTTSDNQDGELSTTGDEHDELSTTGDEDDELSTTENEDEPPKMPLAKNPLNLILTSPRRDDSSSFNPPPQEADNDDELSTTGSEDGPFAKRVTKDPKANNKETRNSPHSQQREETDYADDELPSTCSEDAPPSIQSEAKPEARSSIDVPSVLRTKADQAPSPTPLKCSQPNSVHSNDDSLKRTARDLTPSIPSKRPKREVTYPRVQSESRPNFEISSEDQDVVGALILSESVQLTGSINKFLKPYQRDGVKFFFKHFQERNGVVLGDDMGLGKTIQVIAFLSAVMGLQGTPDEHNRRKNAINRLPIHSSYKPCELGPTCLVICPNTVIDNWAHELKTWGYFEHAVLSGKKASTETIPRFNQGAFDILICGHNFARDHIDELYDLDFTIVVVDEAHVLKESTSAITKAFHKFETKIRFGLTGTVMQNKLSELHSIFNWVRPGVLGTPAMWKAFVANPILHAQKSNASVYERHLGNQRSTALVRNCWPDLQLRRTKSKILHELPPRTDQIALCPMTPMQKLAHANLLSDPEVANMRNYDKPCHCKKKDKKGRPYALRFCCDPQWSKRIFPYLTLFRKVANHLALTFPSKQDTSERYEQDGIYMEKMFPNGTAFRDHFSAKYDVELCGKWKVLKPLLDQWKKDQCKVLLFSQSTQMMDILEYWLQQDFPEFVRLDGSVATRERYKRVEEFQTDPNLFIFLASVRAAGVGLNLTAANKVVIFDPSWNPSQDAQAMDRVVRIGQKREVECIRLISSGTTEELIYHRQIYKQGLSEVANTGKASRRHFTGVQGDKKNQGDIFGAQNMFKGPVDEQASLDPEENADDFSYALNHVAVHGTLVANTKSKDEFQLIPLEALPQSAPTDRKSAEALLRDAGVEKVLRTGEVVQAALPTRSSGSKLSQASNKPRYSGVRSVATQPPLRGAKLKAKLEKKKSKSALGSDVHSSSSDSGQVTKKDFASSTSKSIKDNPLLKKFTSVCPTRPRTGPSDKLSEDLARQVVGPTCRWPMSDKWSSLPARWVIEQTGSTTCRTTQIVLRSSGAVRRVVRPASRTPRADHMSDVPVRPIPTCRTSTFDRTSGRTSCPTCQLVGQFNIMG</sequence>
<dbReference type="OrthoDB" id="2500640at2759"/>
<dbReference type="EMBL" id="PGCJ01000824">
    <property type="protein sequence ID" value="PLW18838.1"/>
    <property type="molecule type" value="Genomic_DNA"/>
</dbReference>
<dbReference type="InterPro" id="IPR027417">
    <property type="entry name" value="P-loop_NTPase"/>
</dbReference>
<feature type="compositionally biased region" description="Polar residues" evidence="6">
    <location>
        <begin position="8"/>
        <end position="38"/>
    </location>
</feature>
<evidence type="ECO:0000313" key="12">
    <source>
        <dbReference type="Proteomes" id="UP000235392"/>
    </source>
</evidence>
<dbReference type="Proteomes" id="UP000235392">
    <property type="component" value="Unassembled WGS sequence"/>
</dbReference>
<evidence type="ECO:0000256" key="3">
    <source>
        <dbReference type="ARBA" id="ARBA00022801"/>
    </source>
</evidence>
<dbReference type="SMART" id="SM00487">
    <property type="entry name" value="DEXDc"/>
    <property type="match status" value="1"/>
</dbReference>
<comment type="caution">
    <text evidence="9">The sequence shown here is derived from an EMBL/GenBank/DDBJ whole genome shotgun (WGS) entry which is preliminary data.</text>
</comment>
<reference evidence="11 12" key="1">
    <citation type="submission" date="2017-11" db="EMBL/GenBank/DDBJ databases">
        <title>De novo assembly and phasing of dikaryotic genomes from two isolates of Puccinia coronata f. sp. avenae, the causal agent of oat crown rust.</title>
        <authorList>
            <person name="Miller M.E."/>
            <person name="Zhang Y."/>
            <person name="Omidvar V."/>
            <person name="Sperschneider J."/>
            <person name="Schwessinger B."/>
            <person name="Raley C."/>
            <person name="Palmer J.M."/>
            <person name="Garnica D."/>
            <person name="Upadhyaya N."/>
            <person name="Rathjen J."/>
            <person name="Taylor J.M."/>
            <person name="Park R.F."/>
            <person name="Dodds P.N."/>
            <person name="Hirsch C.D."/>
            <person name="Kianian S.F."/>
            <person name="Figueroa M."/>
        </authorList>
    </citation>
    <scope>NUCLEOTIDE SEQUENCE [LARGE SCALE GENOMIC DNA]</scope>
    <source>
        <strain evidence="10">12NC29</strain>
        <strain evidence="9">12SD80</strain>
    </source>
</reference>
<dbReference type="EMBL" id="PGCI01000879">
    <property type="protein sequence ID" value="PLW12603.1"/>
    <property type="molecule type" value="Genomic_DNA"/>
</dbReference>
<evidence type="ECO:0000259" key="7">
    <source>
        <dbReference type="PROSITE" id="PS51192"/>
    </source>
</evidence>
<organism evidence="9 12">
    <name type="scientific">Puccinia coronata f. sp. avenae</name>
    <dbReference type="NCBI Taxonomy" id="200324"/>
    <lineage>
        <taxon>Eukaryota</taxon>
        <taxon>Fungi</taxon>
        <taxon>Dikarya</taxon>
        <taxon>Basidiomycota</taxon>
        <taxon>Pucciniomycotina</taxon>
        <taxon>Pucciniomycetes</taxon>
        <taxon>Pucciniales</taxon>
        <taxon>Pucciniaceae</taxon>
        <taxon>Puccinia</taxon>
    </lineage>
</organism>
<dbReference type="CDD" id="cd18793">
    <property type="entry name" value="SF2_C_SNF"/>
    <property type="match status" value="1"/>
</dbReference>
<dbReference type="SUPFAM" id="SSF52540">
    <property type="entry name" value="P-loop containing nucleoside triphosphate hydrolases"/>
    <property type="match status" value="2"/>
</dbReference>
<dbReference type="GO" id="GO:0005524">
    <property type="term" value="F:ATP binding"/>
    <property type="evidence" value="ECO:0007669"/>
    <property type="project" value="InterPro"/>
</dbReference>
<dbReference type="GO" id="GO:0016787">
    <property type="term" value="F:hydrolase activity"/>
    <property type="evidence" value="ECO:0007669"/>
    <property type="project" value="UniProtKB-KW"/>
</dbReference>
<protein>
    <submittedName>
        <fullName evidence="9">Uncharacterized protein</fullName>
    </submittedName>
</protein>
<dbReference type="FunFam" id="3.40.50.10810:FF:000019">
    <property type="entry name" value="DNA excision repair protein ERCC-6-like 2 isoform X1"/>
    <property type="match status" value="1"/>
</dbReference>
<comment type="subcellular location">
    <subcellularLocation>
        <location evidence="1">Nucleus</location>
    </subcellularLocation>
</comment>
<evidence type="ECO:0000313" key="10">
    <source>
        <dbReference type="EMBL" id="PLW18838.1"/>
    </source>
</evidence>
<keyword evidence="11" id="KW-1185">Reference proteome</keyword>
<keyword evidence="4" id="KW-0067">ATP-binding</keyword>
<dbReference type="InterPro" id="IPR038718">
    <property type="entry name" value="SNF2-like_sf"/>
</dbReference>
<feature type="compositionally biased region" description="Basic residues" evidence="6">
    <location>
        <begin position="1298"/>
        <end position="1310"/>
    </location>
</feature>
<name>A0A2N5SH89_9BASI</name>
<feature type="compositionally biased region" description="Basic and acidic residues" evidence="6">
    <location>
        <begin position="554"/>
        <end position="564"/>
    </location>
</feature>
<dbReference type="Gene3D" id="3.40.50.10810">
    <property type="entry name" value="Tandem AAA-ATPase domain"/>
    <property type="match status" value="1"/>
</dbReference>
<dbReference type="InterPro" id="IPR001650">
    <property type="entry name" value="Helicase_C-like"/>
</dbReference>
<keyword evidence="3" id="KW-0378">Hydrolase</keyword>
<dbReference type="GO" id="GO:0005634">
    <property type="term" value="C:nucleus"/>
    <property type="evidence" value="ECO:0007669"/>
    <property type="project" value="UniProtKB-SubCell"/>
</dbReference>
<dbReference type="Proteomes" id="UP000235388">
    <property type="component" value="Unassembled WGS sequence"/>
</dbReference>
<feature type="compositionally biased region" description="Basic and acidic residues" evidence="6">
    <location>
        <begin position="78"/>
        <end position="98"/>
    </location>
</feature>
<feature type="compositionally biased region" description="Acidic residues" evidence="6">
    <location>
        <begin position="404"/>
        <end position="417"/>
    </location>
</feature>
<evidence type="ECO:0000256" key="5">
    <source>
        <dbReference type="ARBA" id="ARBA00023242"/>
    </source>
</evidence>
<keyword evidence="2" id="KW-0547">Nucleotide-binding</keyword>
<feature type="compositionally biased region" description="Low complexity" evidence="6">
    <location>
        <begin position="190"/>
        <end position="206"/>
    </location>
</feature>
<feature type="region of interest" description="Disordered" evidence="6">
    <location>
        <begin position="1266"/>
        <end position="1338"/>
    </location>
</feature>
<feature type="compositionally biased region" description="Polar residues" evidence="6">
    <location>
        <begin position="380"/>
        <end position="393"/>
    </location>
</feature>
<evidence type="ECO:0000259" key="8">
    <source>
        <dbReference type="PROSITE" id="PS51194"/>
    </source>
</evidence>
<feature type="compositionally biased region" description="Polar residues" evidence="6">
    <location>
        <begin position="1267"/>
        <end position="1281"/>
    </location>
</feature>
<dbReference type="InterPro" id="IPR049730">
    <property type="entry name" value="SNF2/RAD54-like_C"/>
</dbReference>
<dbReference type="SMART" id="SM00490">
    <property type="entry name" value="HELICc"/>
    <property type="match status" value="1"/>
</dbReference>
<dbReference type="Pfam" id="PF00271">
    <property type="entry name" value="Helicase_C"/>
    <property type="match status" value="1"/>
</dbReference>
<dbReference type="PROSITE" id="PS51192">
    <property type="entry name" value="HELICASE_ATP_BIND_1"/>
    <property type="match status" value="1"/>
</dbReference>
<accession>A0A2N5SH89</accession>
<evidence type="ECO:0000313" key="9">
    <source>
        <dbReference type="EMBL" id="PLW12603.1"/>
    </source>
</evidence>
<feature type="region of interest" description="Disordered" evidence="6">
    <location>
        <begin position="330"/>
        <end position="590"/>
    </location>
</feature>
<dbReference type="PROSITE" id="PS51194">
    <property type="entry name" value="HELICASE_CTER"/>
    <property type="match status" value="1"/>
</dbReference>
<dbReference type="InterPro" id="IPR050496">
    <property type="entry name" value="SNF2_RAD54_helicase_repair"/>
</dbReference>
<dbReference type="STRING" id="200324.A0A2N5SH89"/>
<dbReference type="PANTHER" id="PTHR45629">
    <property type="entry name" value="SNF2/RAD54 FAMILY MEMBER"/>
    <property type="match status" value="1"/>
</dbReference>
<evidence type="ECO:0000256" key="1">
    <source>
        <dbReference type="ARBA" id="ARBA00004123"/>
    </source>
</evidence>
<keyword evidence="5" id="KW-0539">Nucleus</keyword>
<evidence type="ECO:0000256" key="6">
    <source>
        <dbReference type="SAM" id="MobiDB-lite"/>
    </source>
</evidence>
<feature type="compositionally biased region" description="Polar residues" evidence="6">
    <location>
        <begin position="46"/>
        <end position="65"/>
    </location>
</feature>
<feature type="compositionally biased region" description="Basic and acidic residues" evidence="6">
    <location>
        <begin position="471"/>
        <end position="494"/>
    </location>
</feature>
<evidence type="ECO:0000256" key="2">
    <source>
        <dbReference type="ARBA" id="ARBA00022741"/>
    </source>
</evidence>
<dbReference type="Gene3D" id="3.40.50.300">
    <property type="entry name" value="P-loop containing nucleotide triphosphate hydrolases"/>
    <property type="match status" value="1"/>
</dbReference>
<feature type="compositionally biased region" description="Low complexity" evidence="6">
    <location>
        <begin position="344"/>
        <end position="354"/>
    </location>
</feature>
<feature type="domain" description="Helicase ATP-binding" evidence="7">
    <location>
        <begin position="633"/>
        <end position="820"/>
    </location>
</feature>
<dbReference type="InterPro" id="IPR000330">
    <property type="entry name" value="SNF2_N"/>
</dbReference>
<dbReference type="Pfam" id="PF00176">
    <property type="entry name" value="SNF2-rel_dom"/>
    <property type="match status" value="1"/>
</dbReference>
<feature type="compositionally biased region" description="Polar residues" evidence="6">
    <location>
        <begin position="130"/>
        <end position="140"/>
    </location>
</feature>
<feature type="region of interest" description="Disordered" evidence="6">
    <location>
        <begin position="1"/>
        <end position="229"/>
    </location>
</feature>
<gene>
    <name evidence="10" type="ORF">PCANC_06640</name>
    <name evidence="9" type="ORF">PCASD_17152</name>
</gene>
<feature type="compositionally biased region" description="Low complexity" evidence="6">
    <location>
        <begin position="1311"/>
        <end position="1324"/>
    </location>
</feature>
<evidence type="ECO:0000313" key="11">
    <source>
        <dbReference type="Proteomes" id="UP000235388"/>
    </source>
</evidence>
<proteinExistence type="predicted"/>
<feature type="domain" description="Helicase C-terminal" evidence="8">
    <location>
        <begin position="1008"/>
        <end position="1158"/>
    </location>
</feature>
<dbReference type="PANTHER" id="PTHR45629:SF7">
    <property type="entry name" value="DNA EXCISION REPAIR PROTEIN ERCC-6-RELATED"/>
    <property type="match status" value="1"/>
</dbReference>
<evidence type="ECO:0000256" key="4">
    <source>
        <dbReference type="ARBA" id="ARBA00022840"/>
    </source>
</evidence>